<dbReference type="EMBL" id="AP012492">
    <property type="protein sequence ID" value="BAM32788.1"/>
    <property type="molecule type" value="Genomic_DNA"/>
</dbReference>
<protein>
    <submittedName>
        <fullName evidence="1">Uncharacterized protein</fullName>
    </submittedName>
</protein>
<gene>
    <name evidence="1" type="ORF">HCBAA847_1558</name>
</gene>
<sequence>MSIPQYLPKLFKEPYKDYEHKDYGIGQYKPLLNYSKDIKEYRESTHSKDTSLQSISITHTRVFLSPFKANKLHFTFALGLDDWLDKDNTTELKIIIGGVYDEGEIESDLATLASNDDRLEYEALEETKKEKQITEIYFSYGKDKIKLKDISRHSQDINLHIRTQGYEEGEIIKVKLESSTNQTFIVRGRIQNNEAFIMNVLKEIEEER</sequence>
<organism evidence="1 2">
    <name type="scientific">Helicobacter cinaedi CCUG 18818 = ATCC BAA-847</name>
    <dbReference type="NCBI Taxonomy" id="537971"/>
    <lineage>
        <taxon>Bacteria</taxon>
        <taxon>Pseudomonadati</taxon>
        <taxon>Campylobacterota</taxon>
        <taxon>Epsilonproteobacteria</taxon>
        <taxon>Campylobacterales</taxon>
        <taxon>Helicobacteraceae</taxon>
        <taxon>Helicobacter</taxon>
    </lineage>
</organism>
<dbReference type="AlphaFoldDB" id="A0AAI8QHJ0"/>
<evidence type="ECO:0000313" key="2">
    <source>
        <dbReference type="Proteomes" id="UP000006036"/>
    </source>
</evidence>
<dbReference type="KEGG" id="hcb:HCBAA847_1558"/>
<evidence type="ECO:0000313" key="1">
    <source>
        <dbReference type="EMBL" id="BAM32788.1"/>
    </source>
</evidence>
<dbReference type="Proteomes" id="UP000006036">
    <property type="component" value="Chromosome 1"/>
</dbReference>
<accession>A0AAI8QHJ0</accession>
<name>A0AAI8QHJ0_9HELI</name>
<dbReference type="RefSeq" id="WP_015453693.1">
    <property type="nucleotide sequence ID" value="NC_020555.1"/>
</dbReference>
<reference evidence="1 2" key="1">
    <citation type="journal article" date="2012" name="J. Bacteriol.">
        <title>Complete Genome Sequence of Helicobacter cinaedi Type Strain ATCC BAA-847.</title>
        <authorList>
            <person name="Miyoshi-Akiyama T."/>
            <person name="Takeshita N."/>
            <person name="Ohmagari N."/>
            <person name="Kirikae T."/>
        </authorList>
    </citation>
    <scope>NUCLEOTIDE SEQUENCE [LARGE SCALE GENOMIC DNA]</scope>
    <source>
        <strain evidence="1 2">ATCC BAA-847</strain>
    </source>
</reference>
<proteinExistence type="predicted"/>